<dbReference type="RefSeq" id="XP_067714162.1">
    <property type="nucleotide sequence ID" value="XM_067858061.1"/>
</dbReference>
<evidence type="ECO:0000256" key="10">
    <source>
        <dbReference type="HAMAP-Rule" id="MF_03152"/>
    </source>
</evidence>
<dbReference type="GO" id="GO:0005634">
    <property type="term" value="C:nucleus"/>
    <property type="evidence" value="ECO:0007669"/>
    <property type="project" value="UniProtKB-SubCell"/>
</dbReference>
<keyword evidence="3 10" id="KW-0489">Methyltransferase</keyword>
<keyword evidence="8 10" id="KW-0539">Nucleus</keyword>
<dbReference type="InterPro" id="IPR029063">
    <property type="entry name" value="SAM-dependent_MTases_sf"/>
</dbReference>
<evidence type="ECO:0000256" key="7">
    <source>
        <dbReference type="ARBA" id="ARBA00023128"/>
    </source>
</evidence>
<evidence type="ECO:0000256" key="9">
    <source>
        <dbReference type="ARBA" id="ARBA00047783"/>
    </source>
</evidence>
<dbReference type="PANTHER" id="PTHR23245:SF36">
    <property type="entry name" value="TRNA (GUANINE(37)-N1)-METHYLTRANSFERASE"/>
    <property type="match status" value="1"/>
</dbReference>
<dbReference type="InterPro" id="IPR056744">
    <property type="entry name" value="TRM5/TYW2-like_N"/>
</dbReference>
<comment type="subunit">
    <text evidence="10">Monomer.</text>
</comment>
<feature type="binding site" evidence="10">
    <location>
        <position position="249"/>
    </location>
    <ligand>
        <name>S-adenosyl-L-methionine</name>
        <dbReference type="ChEBI" id="CHEBI:59789"/>
    </ligand>
</feature>
<feature type="binding site" evidence="10">
    <location>
        <begin position="315"/>
        <end position="316"/>
    </location>
    <ligand>
        <name>S-adenosyl-L-methionine</name>
        <dbReference type="ChEBI" id="CHEBI:59789"/>
    </ligand>
</feature>
<keyword evidence="7 10" id="KW-0496">Mitochondrion</keyword>
<evidence type="ECO:0000259" key="11">
    <source>
        <dbReference type="PROSITE" id="PS51684"/>
    </source>
</evidence>
<dbReference type="Pfam" id="PF25133">
    <property type="entry name" value="TYW2_N_2"/>
    <property type="match status" value="1"/>
</dbReference>
<dbReference type="EMBL" id="BPLF01000001">
    <property type="protein sequence ID" value="GIX62093.1"/>
    <property type="molecule type" value="Genomic_DNA"/>
</dbReference>
<protein>
    <recommendedName>
        <fullName evidence="10">tRNA (guanine(37)-N1)-methyltransferase</fullName>
        <ecNumber evidence="10">2.1.1.228</ecNumber>
    </recommendedName>
    <alternativeName>
        <fullName evidence="10">M1G-methyltransferase</fullName>
    </alternativeName>
    <alternativeName>
        <fullName evidence="10">tRNA [GM37] methyltransferase</fullName>
    </alternativeName>
    <alternativeName>
        <fullName evidence="10">tRNA methyltransferase 5 homolog</fullName>
    </alternativeName>
</protein>
<keyword evidence="5 10" id="KW-0949">S-adenosyl-L-methionine</keyword>
<comment type="similarity">
    <text evidence="1">Belongs to the class I-like SAM-binding methyltransferase superfamily. TRM5/TYW2 family.</text>
</comment>
<feature type="domain" description="SAM-dependent methyltransferase TRM5/TYW2-type" evidence="11">
    <location>
        <begin position="160"/>
        <end position="434"/>
    </location>
</feature>
<comment type="catalytic activity">
    <reaction evidence="9 10">
        <text>guanosine(37) in tRNA + S-adenosyl-L-methionine = N(1)-methylguanosine(37) in tRNA + S-adenosyl-L-homocysteine + H(+)</text>
        <dbReference type="Rhea" id="RHEA:36899"/>
        <dbReference type="Rhea" id="RHEA-COMP:10145"/>
        <dbReference type="Rhea" id="RHEA-COMP:10147"/>
        <dbReference type="ChEBI" id="CHEBI:15378"/>
        <dbReference type="ChEBI" id="CHEBI:57856"/>
        <dbReference type="ChEBI" id="CHEBI:59789"/>
        <dbReference type="ChEBI" id="CHEBI:73542"/>
        <dbReference type="ChEBI" id="CHEBI:74269"/>
        <dbReference type="EC" id="2.1.1.228"/>
    </reaction>
</comment>
<dbReference type="FunFam" id="3.30.300.110:FF:000001">
    <property type="entry name" value="tRNA (guanine(37)-N1)-methyltransferase"/>
    <property type="match status" value="1"/>
</dbReference>
<dbReference type="PANTHER" id="PTHR23245">
    <property type="entry name" value="TRNA METHYLTRANSFERASE"/>
    <property type="match status" value="1"/>
</dbReference>
<organism evidence="12 13">
    <name type="scientific">Babesia caballi</name>
    <dbReference type="NCBI Taxonomy" id="5871"/>
    <lineage>
        <taxon>Eukaryota</taxon>
        <taxon>Sar</taxon>
        <taxon>Alveolata</taxon>
        <taxon>Apicomplexa</taxon>
        <taxon>Aconoidasida</taxon>
        <taxon>Piroplasmida</taxon>
        <taxon>Babesiidae</taxon>
        <taxon>Babesia</taxon>
    </lineage>
</organism>
<dbReference type="Gene3D" id="3.30.300.110">
    <property type="entry name" value="Met-10+ protein-like domains"/>
    <property type="match status" value="1"/>
</dbReference>
<dbReference type="GeneID" id="94193574"/>
<evidence type="ECO:0000256" key="2">
    <source>
        <dbReference type="ARBA" id="ARBA00022490"/>
    </source>
</evidence>
<feature type="binding site" evidence="10">
    <location>
        <position position="352"/>
    </location>
    <ligand>
        <name>S-adenosyl-L-methionine</name>
        <dbReference type="ChEBI" id="CHEBI:59789"/>
    </ligand>
</feature>
<dbReference type="EC" id="2.1.1.228" evidence="10"/>
<dbReference type="AlphaFoldDB" id="A0AAV4LQ63"/>
<evidence type="ECO:0000256" key="4">
    <source>
        <dbReference type="ARBA" id="ARBA00022679"/>
    </source>
</evidence>
<keyword evidence="6 10" id="KW-0819">tRNA processing</keyword>
<proteinExistence type="inferred from homology"/>
<accession>A0AAV4LQ63</accession>
<comment type="subcellular location">
    <subcellularLocation>
        <location evidence="10">Mitochondrion matrix</location>
    </subcellularLocation>
    <subcellularLocation>
        <location evidence="10">Nucleus</location>
    </subcellularLocation>
    <subcellularLocation>
        <location evidence="10">Cytoplasm</location>
    </subcellularLocation>
    <text evidence="10">Predominantly in the mitochondria and in the nucleus.</text>
</comment>
<reference evidence="12 13" key="1">
    <citation type="submission" date="2021-06" db="EMBL/GenBank/DDBJ databases">
        <title>Genome sequence of Babesia caballi.</title>
        <authorList>
            <person name="Yamagishi J."/>
            <person name="Kidaka T."/>
            <person name="Ochi A."/>
        </authorList>
    </citation>
    <scope>NUCLEOTIDE SEQUENCE [LARGE SCALE GENOMIC DNA]</scope>
    <source>
        <strain evidence="12">USDA-D6B2</strain>
    </source>
</reference>
<feature type="binding site" evidence="10">
    <location>
        <begin position="287"/>
        <end position="288"/>
    </location>
    <ligand>
        <name>S-adenosyl-L-methionine</name>
        <dbReference type="ChEBI" id="CHEBI:59789"/>
    </ligand>
</feature>
<evidence type="ECO:0000313" key="13">
    <source>
        <dbReference type="Proteomes" id="UP001497744"/>
    </source>
</evidence>
<evidence type="ECO:0000256" key="5">
    <source>
        <dbReference type="ARBA" id="ARBA00022691"/>
    </source>
</evidence>
<name>A0AAV4LQ63_BABCB</name>
<evidence type="ECO:0000256" key="8">
    <source>
        <dbReference type="ARBA" id="ARBA00023242"/>
    </source>
</evidence>
<dbReference type="GO" id="GO:0005759">
    <property type="term" value="C:mitochondrial matrix"/>
    <property type="evidence" value="ECO:0007669"/>
    <property type="project" value="UniProtKB-SubCell"/>
</dbReference>
<dbReference type="SUPFAM" id="SSF53335">
    <property type="entry name" value="S-adenosyl-L-methionine-dependent methyltransferases"/>
    <property type="match status" value="1"/>
</dbReference>
<dbReference type="Proteomes" id="UP001497744">
    <property type="component" value="Unassembled WGS sequence"/>
</dbReference>
<comment type="caution">
    <text evidence="12">The sequence shown here is derived from an EMBL/GenBank/DDBJ whole genome shotgun (WGS) entry which is preliminary data.</text>
</comment>
<keyword evidence="2 10" id="KW-0963">Cytoplasm</keyword>
<evidence type="ECO:0000256" key="6">
    <source>
        <dbReference type="ARBA" id="ARBA00022694"/>
    </source>
</evidence>
<dbReference type="GO" id="GO:0070901">
    <property type="term" value="P:mitochondrial tRNA methylation"/>
    <property type="evidence" value="ECO:0007669"/>
    <property type="project" value="UniProtKB-ARBA"/>
</dbReference>
<keyword evidence="13" id="KW-1185">Reference proteome</keyword>
<sequence>MPFLLNGTAATMQTERTKRLREGHIPSSTPVSECRRVESVEDLETYELNEECVFVAIRPEDNAVFAERGFFRSLAKNYKKILSDASLDDCHISGDARRFVLRGISHDSPRIVCRLGYAGFQTTGTDPEYSCHISHDCAYPKIQRFIPRLLGDSHGVMVSFETVGHIAHLNLPTERLWAKDIIAKILLDKHKHIRTVVNKVKEVDNVFRTMDLELLGGDDDLVAVQHENRYTFKIDFRNVYWNSRLIQERERVSDTFYMGDVIVDMFAGVGPFAVYGAGKGCLVLANDLNPVGTQYIQINAALNKLTDLIHHYNMDAREFARTVADHKILDKRTTAFKEYTIKPESKIHFLMNLPKIAIEFLDVFRGLAGSIPPDRIRTCVVHCYSFSDAEDVEGDITQRIENVLEYRIENKKIIKVRDVSPKKHMYCIEFNMPSKLLCGN</sequence>
<gene>
    <name evidence="12" type="ORF">BcabD6B2_15280</name>
</gene>
<keyword evidence="4 10" id="KW-0808">Transferase</keyword>
<evidence type="ECO:0000313" key="12">
    <source>
        <dbReference type="EMBL" id="GIX62093.1"/>
    </source>
</evidence>
<dbReference type="Pfam" id="PF02475">
    <property type="entry name" value="TRM5-TYW2_MTfase"/>
    <property type="match status" value="1"/>
</dbReference>
<comment type="function">
    <text evidence="10">Specifically methylates the N1 position of guanosine-37 in various cytoplasmic and mitochondrial tRNAs. Methylation is not dependent on the nature of the nucleoside 5' of the target nucleoside. This is the first step in the biosynthesis of wybutosine (yW), a modified base adjacent to the anticodon of tRNAs and required for accurate decoding.</text>
</comment>
<dbReference type="InterPro" id="IPR025792">
    <property type="entry name" value="tRNA_Gua_MeTrfase_euk"/>
</dbReference>
<dbReference type="InterPro" id="IPR030382">
    <property type="entry name" value="MeTrfase_TRM5/TYW2"/>
</dbReference>
<evidence type="ECO:0000256" key="1">
    <source>
        <dbReference type="ARBA" id="ARBA00009775"/>
    </source>
</evidence>
<dbReference type="Gene3D" id="3.40.50.150">
    <property type="entry name" value="Vaccinia Virus protein VP39"/>
    <property type="match status" value="1"/>
</dbReference>
<comment type="similarity">
    <text evidence="10">Belongs to the TRM5 / TYW2 family.</text>
</comment>
<dbReference type="GO" id="GO:0052906">
    <property type="term" value="F:tRNA (guanine(37)-N1)-methyltransferase activity"/>
    <property type="evidence" value="ECO:0007669"/>
    <property type="project" value="UniProtKB-UniRule"/>
</dbReference>
<evidence type="ECO:0000256" key="3">
    <source>
        <dbReference type="ARBA" id="ARBA00022603"/>
    </source>
</evidence>
<dbReference type="HAMAP" id="MF_03152">
    <property type="entry name" value="TRM5"/>
    <property type="match status" value="1"/>
</dbReference>
<dbReference type="InterPro" id="IPR056743">
    <property type="entry name" value="TRM5-TYW2-like_MTfase"/>
</dbReference>
<dbReference type="GO" id="GO:0002939">
    <property type="term" value="P:tRNA N1-guanine methylation"/>
    <property type="evidence" value="ECO:0007669"/>
    <property type="project" value="TreeGrafter"/>
</dbReference>
<dbReference type="PROSITE" id="PS51684">
    <property type="entry name" value="SAM_MT_TRM5_TYW2"/>
    <property type="match status" value="1"/>
</dbReference>